<accession>A0A1Y1YK43</accession>
<reference evidence="2 3" key="1">
    <citation type="submission" date="2016-07" db="EMBL/GenBank/DDBJ databases">
        <title>Pervasive Adenine N6-methylation of Active Genes in Fungi.</title>
        <authorList>
            <consortium name="DOE Joint Genome Institute"/>
            <person name="Mondo S.J."/>
            <person name="Dannebaum R.O."/>
            <person name="Kuo R.C."/>
            <person name="Labutti K."/>
            <person name="Haridas S."/>
            <person name="Kuo A."/>
            <person name="Salamov A."/>
            <person name="Ahrendt S.R."/>
            <person name="Lipzen A."/>
            <person name="Sullivan W."/>
            <person name="Andreopoulos W.B."/>
            <person name="Clum A."/>
            <person name="Lindquist E."/>
            <person name="Daum C."/>
            <person name="Ramamoorthy G.K."/>
            <person name="Gryganskyi A."/>
            <person name="Culley D."/>
            <person name="Magnuson J.K."/>
            <person name="James T.Y."/>
            <person name="O'Malley M.A."/>
            <person name="Stajich J.E."/>
            <person name="Spatafora J.W."/>
            <person name="Visel A."/>
            <person name="Grigoriev I.V."/>
        </authorList>
    </citation>
    <scope>NUCLEOTIDE SEQUENCE [LARGE SCALE GENOMIC DNA]</scope>
    <source>
        <strain evidence="2 3">CBS 931.73</strain>
    </source>
</reference>
<dbReference type="EMBL" id="MCFE01000114">
    <property type="protein sequence ID" value="ORX98397.1"/>
    <property type="molecule type" value="Genomic_DNA"/>
</dbReference>
<name>A0A1Y1YK43_9FUNG</name>
<dbReference type="SUPFAM" id="SSF53955">
    <property type="entry name" value="Lysozyme-like"/>
    <property type="match status" value="1"/>
</dbReference>
<protein>
    <recommendedName>
        <fullName evidence="4">Secreted protein</fullName>
    </recommendedName>
</protein>
<sequence length="114" mass="12624">MVLIFAFLTTICFIHSIYGIGFPYCQGQYAVNSQNCGQFDFRRLPTATCAPRPIQQVENSASDVPDITRRLIISITNVFESFQVSLDYPFCRNVKDGLGFTCGYAGFTTANGDA</sequence>
<keyword evidence="3" id="KW-1185">Reference proteome</keyword>
<dbReference type="InParanoid" id="A0A1Y1YK43"/>
<dbReference type="AlphaFoldDB" id="A0A1Y1YK43"/>
<dbReference type="GO" id="GO:0005975">
    <property type="term" value="P:carbohydrate metabolic process"/>
    <property type="evidence" value="ECO:0007669"/>
    <property type="project" value="InterPro"/>
</dbReference>
<dbReference type="GO" id="GO:0016977">
    <property type="term" value="F:chitosanase activity"/>
    <property type="evidence" value="ECO:0007669"/>
    <property type="project" value="InterPro"/>
</dbReference>
<keyword evidence="1" id="KW-0732">Signal</keyword>
<evidence type="ECO:0008006" key="4">
    <source>
        <dbReference type="Google" id="ProtNLM"/>
    </source>
</evidence>
<evidence type="ECO:0000256" key="1">
    <source>
        <dbReference type="SAM" id="SignalP"/>
    </source>
</evidence>
<evidence type="ECO:0000313" key="3">
    <source>
        <dbReference type="Proteomes" id="UP000193498"/>
    </source>
</evidence>
<organism evidence="2 3">
    <name type="scientific">Basidiobolus meristosporus CBS 931.73</name>
    <dbReference type="NCBI Taxonomy" id="1314790"/>
    <lineage>
        <taxon>Eukaryota</taxon>
        <taxon>Fungi</taxon>
        <taxon>Fungi incertae sedis</taxon>
        <taxon>Zoopagomycota</taxon>
        <taxon>Entomophthoromycotina</taxon>
        <taxon>Basidiobolomycetes</taxon>
        <taxon>Basidiobolales</taxon>
        <taxon>Basidiobolaceae</taxon>
        <taxon>Basidiobolus</taxon>
    </lineage>
</organism>
<proteinExistence type="predicted"/>
<gene>
    <name evidence="2" type="ORF">K493DRAFT_313647</name>
</gene>
<evidence type="ECO:0000313" key="2">
    <source>
        <dbReference type="EMBL" id="ORX98397.1"/>
    </source>
</evidence>
<comment type="caution">
    <text evidence="2">The sequence shown here is derived from an EMBL/GenBank/DDBJ whole genome shotgun (WGS) entry which is preliminary data.</text>
</comment>
<dbReference type="InterPro" id="IPR023346">
    <property type="entry name" value="Lysozyme-like_dom_sf"/>
</dbReference>
<dbReference type="InterPro" id="IPR023099">
    <property type="entry name" value="Glyco_hydro_46_N"/>
</dbReference>
<feature type="chain" id="PRO_5012372617" description="Secreted protein" evidence="1">
    <location>
        <begin position="20"/>
        <end position="114"/>
    </location>
</feature>
<feature type="non-terminal residue" evidence="2">
    <location>
        <position position="114"/>
    </location>
</feature>
<dbReference type="Proteomes" id="UP000193498">
    <property type="component" value="Unassembled WGS sequence"/>
</dbReference>
<dbReference type="Gene3D" id="3.30.386.10">
    <property type="entry name" value="Chitosanase, subunit A, domain 2"/>
    <property type="match status" value="1"/>
</dbReference>
<feature type="signal peptide" evidence="1">
    <location>
        <begin position="1"/>
        <end position="19"/>
    </location>
</feature>